<dbReference type="Gene3D" id="3.40.50.360">
    <property type="match status" value="1"/>
</dbReference>
<dbReference type="NCBIfam" id="NF002999">
    <property type="entry name" value="PRK03767.1"/>
    <property type="match status" value="1"/>
</dbReference>
<dbReference type="InterPro" id="IPR008254">
    <property type="entry name" value="Flavodoxin/NO_synth"/>
</dbReference>
<keyword evidence="4" id="KW-1185">Reference proteome</keyword>
<dbReference type="InterPro" id="IPR005025">
    <property type="entry name" value="FMN_Rdtase-like_dom"/>
</dbReference>
<dbReference type="PANTHER" id="PTHR30546:SF23">
    <property type="entry name" value="FLAVOPROTEIN-LIKE PROTEIN YCP4-RELATED"/>
    <property type="match status" value="1"/>
</dbReference>
<dbReference type="InterPro" id="IPR001226">
    <property type="entry name" value="Flavodoxin_CS"/>
</dbReference>
<comment type="similarity">
    <text evidence="1">Belongs to the WrbA family.</text>
</comment>
<dbReference type="InterPro" id="IPR029039">
    <property type="entry name" value="Flavoprotein-like_sf"/>
</dbReference>
<keyword evidence="3" id="KW-0560">Oxidoreductase</keyword>
<dbReference type="Proteomes" id="UP000651156">
    <property type="component" value="Unassembled WGS sequence"/>
</dbReference>
<evidence type="ECO:0000259" key="2">
    <source>
        <dbReference type="PROSITE" id="PS50902"/>
    </source>
</evidence>
<dbReference type="RefSeq" id="WP_193932717.1">
    <property type="nucleotide sequence ID" value="NZ_CAWPMZ010000067.1"/>
</dbReference>
<dbReference type="PANTHER" id="PTHR30546">
    <property type="entry name" value="FLAVODOXIN-RELATED PROTEIN WRBA-RELATED"/>
    <property type="match status" value="1"/>
</dbReference>
<dbReference type="EMBL" id="JADEWN010000035">
    <property type="protein sequence ID" value="MBE9191586.1"/>
    <property type="molecule type" value="Genomic_DNA"/>
</dbReference>
<feature type="domain" description="Flavodoxin-like" evidence="2">
    <location>
        <begin position="3"/>
        <end position="196"/>
    </location>
</feature>
<dbReference type="EC" id="1.6.5.2" evidence="3"/>
<evidence type="ECO:0000313" key="3">
    <source>
        <dbReference type="EMBL" id="MBE9191586.1"/>
    </source>
</evidence>
<name>A0ABR9UTI9_9CHRO</name>
<evidence type="ECO:0000256" key="1">
    <source>
        <dbReference type="ARBA" id="ARBA00006961"/>
    </source>
</evidence>
<dbReference type="PROSITE" id="PS00201">
    <property type="entry name" value="FLAVODOXIN"/>
    <property type="match status" value="1"/>
</dbReference>
<gene>
    <name evidence="3" type="primary">wrbA</name>
    <name evidence="3" type="ORF">IQ230_14760</name>
</gene>
<proteinExistence type="inferred from homology"/>
<accession>A0ABR9UTI9</accession>
<dbReference type="SUPFAM" id="SSF52218">
    <property type="entry name" value="Flavoproteins"/>
    <property type="match status" value="1"/>
</dbReference>
<comment type="caution">
    <text evidence="3">The sequence shown here is derived from an EMBL/GenBank/DDBJ whole genome shotgun (WGS) entry which is preliminary data.</text>
</comment>
<organism evidence="3 4">
    <name type="scientific">Gloeocapsopsis crepidinum LEGE 06123</name>
    <dbReference type="NCBI Taxonomy" id="588587"/>
    <lineage>
        <taxon>Bacteria</taxon>
        <taxon>Bacillati</taxon>
        <taxon>Cyanobacteriota</taxon>
        <taxon>Cyanophyceae</taxon>
        <taxon>Oscillatoriophycideae</taxon>
        <taxon>Chroococcales</taxon>
        <taxon>Chroococcaceae</taxon>
        <taxon>Gloeocapsopsis</taxon>
    </lineage>
</organism>
<protein>
    <submittedName>
        <fullName evidence="3">NAD(P)H:quinone oxidoreductase</fullName>
        <ecNumber evidence="3">1.6.5.2</ecNumber>
    </submittedName>
</protein>
<reference evidence="3 4" key="1">
    <citation type="submission" date="2020-10" db="EMBL/GenBank/DDBJ databases">
        <authorList>
            <person name="Castelo-Branco R."/>
            <person name="Eusebio N."/>
            <person name="Adriana R."/>
            <person name="Vieira A."/>
            <person name="Brugerolle De Fraissinette N."/>
            <person name="Rezende De Castro R."/>
            <person name="Schneider M.P."/>
            <person name="Vasconcelos V."/>
            <person name="Leao P.N."/>
        </authorList>
    </citation>
    <scope>NUCLEOTIDE SEQUENCE [LARGE SCALE GENOMIC DNA]</scope>
    <source>
        <strain evidence="3 4">LEGE 06123</strain>
    </source>
</reference>
<dbReference type="Pfam" id="PF03358">
    <property type="entry name" value="FMN_red"/>
    <property type="match status" value="1"/>
</dbReference>
<dbReference type="PROSITE" id="PS50902">
    <property type="entry name" value="FLAVODOXIN_LIKE"/>
    <property type="match status" value="1"/>
</dbReference>
<evidence type="ECO:0000313" key="4">
    <source>
        <dbReference type="Proteomes" id="UP000651156"/>
    </source>
</evidence>
<sequence>MKILIVYYSMYGHTLQMAKAVAEGASQIPQAEVMLRRVQEFPEVDKIIDQNEFASQVREQQKDIPVCTVDDLREADAVIFGSPTRYGNMCAQMKQLIDSTTQLWLNGEMEGKPAGVFTSTASTHGGQETTLLTMMVPLLHLGMVIVGVPYSTPGMIHTEARGGTPYGATTIAGGKGELQPKSEDLEISKVLGRRVAEVAAKVRS</sequence>
<dbReference type="NCBIfam" id="TIGR01755">
    <property type="entry name" value="flav_wrbA"/>
    <property type="match status" value="1"/>
</dbReference>
<dbReference type="GO" id="GO:0003955">
    <property type="term" value="F:NAD(P)H dehydrogenase (quinone) activity"/>
    <property type="evidence" value="ECO:0007669"/>
    <property type="project" value="UniProtKB-EC"/>
</dbReference>
<dbReference type="InterPro" id="IPR010089">
    <property type="entry name" value="Flavoprotein_WrbA-like"/>
</dbReference>